<keyword evidence="1" id="KW-0472">Membrane</keyword>
<keyword evidence="2" id="KW-0560">Oxidoreductase</keyword>
<dbReference type="GO" id="GO:0004497">
    <property type="term" value="F:monooxygenase activity"/>
    <property type="evidence" value="ECO:0007669"/>
    <property type="project" value="UniProtKB-KW"/>
</dbReference>
<keyword evidence="1" id="KW-1133">Transmembrane helix</keyword>
<dbReference type="NCBIfam" id="TIGR03082">
    <property type="entry name" value="Gneg_AbrB_dup"/>
    <property type="match status" value="2"/>
</dbReference>
<dbReference type="PANTHER" id="PTHR38457">
    <property type="entry name" value="REGULATOR ABRB-RELATED"/>
    <property type="match status" value="1"/>
</dbReference>
<keyword evidence="2" id="KW-0503">Monooxygenase</keyword>
<accession>A0A212JQI6</accession>
<feature type="transmembrane region" description="Helical" evidence="1">
    <location>
        <begin position="272"/>
        <end position="300"/>
    </location>
</feature>
<feature type="transmembrane region" description="Helical" evidence="1">
    <location>
        <begin position="209"/>
        <end position="227"/>
    </location>
</feature>
<name>A0A212JQI6_9PROT</name>
<feature type="transmembrane region" description="Helical" evidence="1">
    <location>
        <begin position="185"/>
        <end position="202"/>
    </location>
</feature>
<sequence length="351" mass="36076">MSPPPLVLRWTATVALGACGGWAFDRLNLPLAWMLGAIAATTAAALLRAPVKAPQKLAPVMFSVVGVLLGSGFPADILDRAGRWSLSLAALAPYVVLITVAVAAYFRRVTTFDHPTRFFSACPGGLNEMMLMGSAKGGDEAAIALVHGMRILTVVYILPFAFQYLGGADTAAVRAASRTAALPSLPGWAIMAACAGLGVCLGKWLRLPAGVLIGPMLLSAAAHLSGLPNARPPDALVHAAQVMIGSGIGCRFVGIAPRVFGRAVLVSLGSTALMLAIGGAFALVLGPASGAGIAALILAYSPGGITEMSLVALALDIDPLFVSTHHLGRIILVLSLSPLLFRLLPRPRAAE</sequence>
<reference evidence="2" key="1">
    <citation type="submission" date="2016-04" db="EMBL/GenBank/DDBJ databases">
        <authorList>
            <person name="Evans L.H."/>
            <person name="Alamgir A."/>
            <person name="Owens N."/>
            <person name="Weber N.D."/>
            <person name="Virtaneva K."/>
            <person name="Barbian K."/>
            <person name="Babar A."/>
            <person name="Rosenke K."/>
        </authorList>
    </citation>
    <scope>NUCLEOTIDE SEQUENCE</scope>
    <source>
        <strain evidence="2">86</strain>
    </source>
</reference>
<dbReference type="PANTHER" id="PTHR38457:SF1">
    <property type="entry name" value="REGULATOR ABRB-RELATED"/>
    <property type="match status" value="1"/>
</dbReference>
<dbReference type="EMBL" id="FLUO01000001">
    <property type="protein sequence ID" value="SBW01670.1"/>
    <property type="molecule type" value="Genomic_DNA"/>
</dbReference>
<dbReference type="GO" id="GO:0010468">
    <property type="term" value="P:regulation of gene expression"/>
    <property type="evidence" value="ECO:0007669"/>
    <property type="project" value="InterPro"/>
</dbReference>
<evidence type="ECO:0000313" key="2">
    <source>
        <dbReference type="EMBL" id="SBW01670.1"/>
    </source>
</evidence>
<proteinExistence type="predicted"/>
<dbReference type="InterPro" id="IPR017516">
    <property type="entry name" value="AbrB_dup"/>
</dbReference>
<feature type="transmembrane region" description="Helical" evidence="1">
    <location>
        <begin position="141"/>
        <end position="165"/>
    </location>
</feature>
<dbReference type="InterPro" id="IPR007820">
    <property type="entry name" value="AbrB_fam"/>
</dbReference>
<dbReference type="AlphaFoldDB" id="A0A212JQI6"/>
<feature type="transmembrane region" description="Helical" evidence="1">
    <location>
        <begin position="30"/>
        <end position="47"/>
    </location>
</feature>
<organism evidence="2">
    <name type="scientific">uncultured Alphaproteobacteria bacterium</name>
    <dbReference type="NCBI Taxonomy" id="91750"/>
    <lineage>
        <taxon>Bacteria</taxon>
        <taxon>Pseudomonadati</taxon>
        <taxon>Pseudomonadota</taxon>
        <taxon>Alphaproteobacteria</taxon>
        <taxon>environmental samples</taxon>
    </lineage>
</organism>
<evidence type="ECO:0000256" key="1">
    <source>
        <dbReference type="SAM" id="Phobius"/>
    </source>
</evidence>
<keyword evidence="1" id="KW-0812">Transmembrane</keyword>
<dbReference type="GO" id="GO:0016020">
    <property type="term" value="C:membrane"/>
    <property type="evidence" value="ECO:0007669"/>
    <property type="project" value="InterPro"/>
</dbReference>
<dbReference type="Pfam" id="PF05145">
    <property type="entry name" value="AbrB"/>
    <property type="match status" value="1"/>
</dbReference>
<feature type="transmembrane region" description="Helical" evidence="1">
    <location>
        <begin position="84"/>
        <end position="106"/>
    </location>
</feature>
<dbReference type="PIRSF" id="PIRSF038991">
    <property type="entry name" value="Protein_AbrB"/>
    <property type="match status" value="1"/>
</dbReference>
<protein>
    <submittedName>
        <fullName evidence="2">Putative Ammonia monooxygenase</fullName>
    </submittedName>
</protein>
<feature type="transmembrane region" description="Helical" evidence="1">
    <location>
        <begin position="59"/>
        <end position="78"/>
    </location>
</feature>
<feature type="transmembrane region" description="Helical" evidence="1">
    <location>
        <begin position="7"/>
        <end position="24"/>
    </location>
</feature>
<feature type="transmembrane region" description="Helical" evidence="1">
    <location>
        <begin position="320"/>
        <end position="341"/>
    </location>
</feature>
<gene>
    <name evidence="2" type="ORF">KL86APRO_11470</name>
</gene>